<reference evidence="3" key="1">
    <citation type="submission" date="2021-02" db="EMBL/GenBank/DDBJ databases">
        <authorList>
            <person name="Nowell W R."/>
        </authorList>
    </citation>
    <scope>NUCLEOTIDE SEQUENCE</scope>
</reference>
<proteinExistence type="predicted"/>
<evidence type="ECO:0000313" key="5">
    <source>
        <dbReference type="EMBL" id="CAF3751515.1"/>
    </source>
</evidence>
<dbReference type="Proteomes" id="UP000663856">
    <property type="component" value="Unassembled WGS sequence"/>
</dbReference>
<evidence type="ECO:0000256" key="1">
    <source>
        <dbReference type="SAM" id="MobiDB-lite"/>
    </source>
</evidence>
<dbReference type="Proteomes" id="UP000663887">
    <property type="component" value="Unassembled WGS sequence"/>
</dbReference>
<dbReference type="EMBL" id="CAJNRG010001109">
    <property type="protein sequence ID" value="CAF2027442.1"/>
    <property type="molecule type" value="Genomic_DNA"/>
</dbReference>
<protein>
    <submittedName>
        <fullName evidence="3">Uncharacterized protein</fullName>
    </submittedName>
</protein>
<evidence type="ECO:0000313" key="8">
    <source>
        <dbReference type="Proteomes" id="UP000663887"/>
    </source>
</evidence>
<organism evidence="3 8">
    <name type="scientific">Rotaria magnacalcarata</name>
    <dbReference type="NCBI Taxonomy" id="392030"/>
    <lineage>
        <taxon>Eukaryota</taxon>
        <taxon>Metazoa</taxon>
        <taxon>Spiralia</taxon>
        <taxon>Gnathifera</taxon>
        <taxon>Rotifera</taxon>
        <taxon>Eurotatoria</taxon>
        <taxon>Bdelloidea</taxon>
        <taxon>Philodinida</taxon>
        <taxon>Philodinidae</taxon>
        <taxon>Rotaria</taxon>
    </lineage>
</organism>
<feature type="transmembrane region" description="Helical" evidence="2">
    <location>
        <begin position="192"/>
        <end position="210"/>
    </location>
</feature>
<feature type="transmembrane region" description="Helical" evidence="2">
    <location>
        <begin position="230"/>
        <end position="249"/>
    </location>
</feature>
<feature type="transmembrane region" description="Helical" evidence="2">
    <location>
        <begin position="278"/>
        <end position="302"/>
    </location>
</feature>
<feature type="region of interest" description="Disordered" evidence="1">
    <location>
        <begin position="134"/>
        <end position="158"/>
    </location>
</feature>
<dbReference type="Proteomes" id="UP000663866">
    <property type="component" value="Unassembled WGS sequence"/>
</dbReference>
<evidence type="ECO:0000313" key="6">
    <source>
        <dbReference type="EMBL" id="CAF3941408.1"/>
    </source>
</evidence>
<accession>A0A816N1G6</accession>
<gene>
    <name evidence="5" type="ORF">OVN521_LOCUS1159</name>
    <name evidence="6" type="ORF">UXM345_LOCUS12780</name>
    <name evidence="4" type="ORF">WKI299_LOCUS11041</name>
    <name evidence="3" type="ORF">XDN619_LOCUS4689</name>
</gene>
<keyword evidence="2" id="KW-0472">Membrane</keyword>
<comment type="caution">
    <text evidence="3">The sequence shown here is derived from an EMBL/GenBank/DDBJ whole genome shotgun (WGS) entry which is preliminary data.</text>
</comment>
<feature type="compositionally biased region" description="Low complexity" evidence="1">
    <location>
        <begin position="138"/>
        <end position="150"/>
    </location>
</feature>
<dbReference type="Proteomes" id="UP000663842">
    <property type="component" value="Unassembled WGS sequence"/>
</dbReference>
<evidence type="ECO:0000256" key="2">
    <source>
        <dbReference type="SAM" id="Phobius"/>
    </source>
</evidence>
<name>A0A816N1G6_9BILA</name>
<evidence type="ECO:0000313" key="7">
    <source>
        <dbReference type="Proteomes" id="UP000663866"/>
    </source>
</evidence>
<evidence type="ECO:0000313" key="4">
    <source>
        <dbReference type="EMBL" id="CAF2055098.1"/>
    </source>
</evidence>
<keyword evidence="7" id="KW-1185">Reference proteome</keyword>
<keyword evidence="2" id="KW-1133">Transmembrane helix</keyword>
<dbReference type="EMBL" id="CAJOBF010001351">
    <property type="protein sequence ID" value="CAF3941408.1"/>
    <property type="molecule type" value="Genomic_DNA"/>
</dbReference>
<dbReference type="EMBL" id="CAJOBG010000073">
    <property type="protein sequence ID" value="CAF3751515.1"/>
    <property type="molecule type" value="Genomic_DNA"/>
</dbReference>
<keyword evidence="2" id="KW-0812">Transmembrane</keyword>
<dbReference type="AlphaFoldDB" id="A0A816N1G6"/>
<dbReference type="EMBL" id="CAJNRF010004007">
    <property type="protein sequence ID" value="CAF2055098.1"/>
    <property type="molecule type" value="Genomic_DNA"/>
</dbReference>
<evidence type="ECO:0000313" key="3">
    <source>
        <dbReference type="EMBL" id="CAF2027442.1"/>
    </source>
</evidence>
<sequence length="327" mass="38751">MHLTTLFREDFPTADYFDENNYTNFTNQSIYFNLTTAYVSTDPRKPGNPLLYVLHDVTVQPYVVIFAQLLVLQIVKRLYYRYFCCCNSARGGWLSSLEQMYIAREQQERFSRHDKKQLELFEVHTISANVCATDTDDSSNSSVNTQTTDNGSTEKRRKEQWHEGLAKEYENRTSEQQQQQETEELPKMEYDLVDIIFALVGNIHFIWIVVEQTKCMSVAGASRWRCYNILGYRLYNFMLTGIWPFLIALDFRHRSKIGCWQKSMTRIGKLCEMTQQTILLLMIVFLFTNVIPMIVVFIWVFFYRKWRIYHHFNIYFCTSTLSYALSS</sequence>